<gene>
    <name evidence="7" type="ORF">SAMN04488038_103111</name>
</gene>
<comment type="similarity">
    <text evidence="1">Belongs to the universal stress protein A family.</text>
</comment>
<dbReference type="CDD" id="cd00293">
    <property type="entry name" value="USP-like"/>
    <property type="match status" value="1"/>
</dbReference>
<dbReference type="AlphaFoldDB" id="A0A1H9CMR4"/>
<dbReference type="InterPro" id="IPR000719">
    <property type="entry name" value="Prot_kinase_dom"/>
</dbReference>
<dbReference type="GO" id="GO:0005524">
    <property type="term" value="F:ATP binding"/>
    <property type="evidence" value="ECO:0007669"/>
    <property type="project" value="UniProtKB-KW"/>
</dbReference>
<reference evidence="7 8" key="1">
    <citation type="submission" date="2016-10" db="EMBL/GenBank/DDBJ databases">
        <authorList>
            <person name="de Groot N.N."/>
        </authorList>
    </citation>
    <scope>NUCLEOTIDE SEQUENCE [LARGE SCALE GENOMIC DNA]</scope>
    <source>
        <strain evidence="7 8">DSM 25927</strain>
    </source>
</reference>
<accession>A0A1H9CMR4</accession>
<keyword evidence="2" id="KW-0808">Transferase</keyword>
<dbReference type="Pfam" id="PF00582">
    <property type="entry name" value="Usp"/>
    <property type="match status" value="1"/>
</dbReference>
<dbReference type="Gene3D" id="1.10.510.10">
    <property type="entry name" value="Transferase(Phosphotransferase) domain 1"/>
    <property type="match status" value="1"/>
</dbReference>
<proteinExistence type="inferred from homology"/>
<protein>
    <submittedName>
        <fullName evidence="7">Serine/threonine protein kinase</fullName>
    </submittedName>
</protein>
<organism evidence="7 8">
    <name type="scientific">Solimonas aquatica</name>
    <dbReference type="NCBI Taxonomy" id="489703"/>
    <lineage>
        <taxon>Bacteria</taxon>
        <taxon>Pseudomonadati</taxon>
        <taxon>Pseudomonadota</taxon>
        <taxon>Gammaproteobacteria</taxon>
        <taxon>Nevskiales</taxon>
        <taxon>Nevskiaceae</taxon>
        <taxon>Solimonas</taxon>
    </lineage>
</organism>
<dbReference type="SUPFAM" id="SSF56112">
    <property type="entry name" value="Protein kinase-like (PK-like)"/>
    <property type="match status" value="1"/>
</dbReference>
<dbReference type="Gene3D" id="3.40.50.620">
    <property type="entry name" value="HUPs"/>
    <property type="match status" value="1"/>
</dbReference>
<dbReference type="GO" id="GO:0004674">
    <property type="term" value="F:protein serine/threonine kinase activity"/>
    <property type="evidence" value="ECO:0007669"/>
    <property type="project" value="UniProtKB-KW"/>
</dbReference>
<evidence type="ECO:0000256" key="3">
    <source>
        <dbReference type="ARBA" id="ARBA00022741"/>
    </source>
</evidence>
<dbReference type="SMART" id="SM00220">
    <property type="entry name" value="S_TKc"/>
    <property type="match status" value="1"/>
</dbReference>
<dbReference type="Pfam" id="PF00069">
    <property type="entry name" value="Pkinase"/>
    <property type="match status" value="1"/>
</dbReference>
<evidence type="ECO:0000256" key="2">
    <source>
        <dbReference type="ARBA" id="ARBA00022679"/>
    </source>
</evidence>
<dbReference type="PANTHER" id="PTHR43289:SF34">
    <property type="entry name" value="SERINE_THREONINE-PROTEIN KINASE YBDM-RELATED"/>
    <property type="match status" value="1"/>
</dbReference>
<keyword evidence="4 7" id="KW-0418">Kinase</keyword>
<evidence type="ECO:0000313" key="7">
    <source>
        <dbReference type="EMBL" id="SEQ02502.1"/>
    </source>
</evidence>
<dbReference type="InterPro" id="IPR011009">
    <property type="entry name" value="Kinase-like_dom_sf"/>
</dbReference>
<dbReference type="OrthoDB" id="9801841at2"/>
<keyword evidence="8" id="KW-1185">Reference proteome</keyword>
<dbReference type="PROSITE" id="PS00108">
    <property type="entry name" value="PROTEIN_KINASE_ST"/>
    <property type="match status" value="1"/>
</dbReference>
<keyword evidence="5" id="KW-0067">ATP-binding</keyword>
<dbReference type="PANTHER" id="PTHR43289">
    <property type="entry name" value="MITOGEN-ACTIVATED PROTEIN KINASE KINASE KINASE 20-RELATED"/>
    <property type="match status" value="1"/>
</dbReference>
<dbReference type="CDD" id="cd14014">
    <property type="entry name" value="STKc_PknB_like"/>
    <property type="match status" value="1"/>
</dbReference>
<evidence type="ECO:0000313" key="8">
    <source>
        <dbReference type="Proteomes" id="UP000199233"/>
    </source>
</evidence>
<dbReference type="Gene3D" id="3.30.200.20">
    <property type="entry name" value="Phosphorylase Kinase, domain 1"/>
    <property type="match status" value="1"/>
</dbReference>
<dbReference type="SUPFAM" id="SSF52402">
    <property type="entry name" value="Adenine nucleotide alpha hydrolases-like"/>
    <property type="match status" value="1"/>
</dbReference>
<name>A0A1H9CMR4_9GAMM</name>
<feature type="domain" description="Protein kinase" evidence="6">
    <location>
        <begin position="19"/>
        <end position="290"/>
    </location>
</feature>
<dbReference type="EMBL" id="FOFS01000003">
    <property type="protein sequence ID" value="SEQ02502.1"/>
    <property type="molecule type" value="Genomic_DNA"/>
</dbReference>
<sequence length="484" mass="53602">MAAEGSAAPLAAGQLIDDFRLEERLHQGGMASLWRVTRVNSPPGAKPDPPLIMKVPRIKGGEDPATIVGFEVEQMIMPRLTGPHVPRFVAKGDFTRQPYIVMEHIPGETLRPRLDRAPLPVAEVLDIARAVAAALQDLHRQRVVHLDIKPSNVLFRADGKAVLIDFGLSRHEQLPDLLEEEFTIPMGTGPYISPEQLHYVRGDPRSDLFALGVMLYHLSTGRRPFGSPDSIRGLRKRLYVDPVPPRARRADCPPWLQELILKCLEIDPAQRYQSAAQLLLDLQDPQQIALSARAALLRRSGWLRRGWRWLFAHAPEAPAAAQSVAALAQKNPIVMAAVDVENAASALLVQLRDTVQRLVLTEPGARLACVSVMRTARIGMDERTDAQGQSRHLKQLVALKHWARPLHKALKLEEGRLTFHVLEAPDAATAIIEFARRNEVDHIVMGARGSRALRRYLGSVSSQVVAQSDCSVTVVRAQQRVVGE</sequence>
<evidence type="ECO:0000259" key="6">
    <source>
        <dbReference type="PROSITE" id="PS50011"/>
    </source>
</evidence>
<dbReference type="PRINTS" id="PR01438">
    <property type="entry name" value="UNVRSLSTRESS"/>
</dbReference>
<dbReference type="RefSeq" id="WP_093282738.1">
    <property type="nucleotide sequence ID" value="NZ_FOFS01000003.1"/>
</dbReference>
<dbReference type="InterPro" id="IPR006015">
    <property type="entry name" value="Universal_stress_UspA"/>
</dbReference>
<dbReference type="Proteomes" id="UP000199233">
    <property type="component" value="Unassembled WGS sequence"/>
</dbReference>
<evidence type="ECO:0000256" key="4">
    <source>
        <dbReference type="ARBA" id="ARBA00022777"/>
    </source>
</evidence>
<keyword evidence="3" id="KW-0547">Nucleotide-binding</keyword>
<dbReference type="InterPro" id="IPR008271">
    <property type="entry name" value="Ser/Thr_kinase_AS"/>
</dbReference>
<dbReference type="STRING" id="489703.SAMN04488038_103111"/>
<dbReference type="InterPro" id="IPR006016">
    <property type="entry name" value="UspA"/>
</dbReference>
<dbReference type="InterPro" id="IPR014729">
    <property type="entry name" value="Rossmann-like_a/b/a_fold"/>
</dbReference>
<keyword evidence="7" id="KW-0723">Serine/threonine-protein kinase</keyword>
<evidence type="ECO:0000256" key="1">
    <source>
        <dbReference type="ARBA" id="ARBA00008791"/>
    </source>
</evidence>
<evidence type="ECO:0000256" key="5">
    <source>
        <dbReference type="ARBA" id="ARBA00022840"/>
    </source>
</evidence>
<dbReference type="PROSITE" id="PS50011">
    <property type="entry name" value="PROTEIN_KINASE_DOM"/>
    <property type="match status" value="1"/>
</dbReference>